<gene>
    <name evidence="8" type="ORF">EI97DRAFT_376442</name>
</gene>
<dbReference type="CDD" id="cd11040">
    <property type="entry name" value="CYP7_CYP8-like"/>
    <property type="match status" value="1"/>
</dbReference>
<feature type="transmembrane region" description="Helical" evidence="7">
    <location>
        <begin position="20"/>
        <end position="37"/>
    </location>
</feature>
<evidence type="ECO:0000256" key="7">
    <source>
        <dbReference type="SAM" id="Phobius"/>
    </source>
</evidence>
<dbReference type="GO" id="GO:0005506">
    <property type="term" value="F:iron ion binding"/>
    <property type="evidence" value="ECO:0007669"/>
    <property type="project" value="InterPro"/>
</dbReference>
<keyword evidence="5 6" id="KW-0408">Iron</keyword>
<dbReference type="GO" id="GO:0016705">
    <property type="term" value="F:oxidoreductase activity, acting on paired donors, with incorporation or reduction of molecular oxygen"/>
    <property type="evidence" value="ECO:0007669"/>
    <property type="project" value="InterPro"/>
</dbReference>
<keyword evidence="7" id="KW-0812">Transmembrane</keyword>
<dbReference type="EMBL" id="ML986492">
    <property type="protein sequence ID" value="KAF2276917.1"/>
    <property type="molecule type" value="Genomic_DNA"/>
</dbReference>
<dbReference type="Proteomes" id="UP000800097">
    <property type="component" value="Unassembled WGS sequence"/>
</dbReference>
<dbReference type="InterPro" id="IPR050529">
    <property type="entry name" value="CYP450_sterol_14alpha_dmase"/>
</dbReference>
<keyword evidence="4 6" id="KW-0479">Metal-binding</keyword>
<dbReference type="GeneID" id="54548731"/>
<proteinExistence type="inferred from homology"/>
<keyword evidence="7" id="KW-1133">Transmembrane helix</keyword>
<dbReference type="Pfam" id="PF00067">
    <property type="entry name" value="p450"/>
    <property type="match status" value="1"/>
</dbReference>
<reference evidence="8" key="1">
    <citation type="journal article" date="2020" name="Stud. Mycol.">
        <title>101 Dothideomycetes genomes: a test case for predicting lifestyles and emergence of pathogens.</title>
        <authorList>
            <person name="Haridas S."/>
            <person name="Albert R."/>
            <person name="Binder M."/>
            <person name="Bloem J."/>
            <person name="Labutti K."/>
            <person name="Salamov A."/>
            <person name="Andreopoulos B."/>
            <person name="Baker S."/>
            <person name="Barry K."/>
            <person name="Bills G."/>
            <person name="Bluhm B."/>
            <person name="Cannon C."/>
            <person name="Castanera R."/>
            <person name="Culley D."/>
            <person name="Daum C."/>
            <person name="Ezra D."/>
            <person name="Gonzalez J."/>
            <person name="Henrissat B."/>
            <person name="Kuo A."/>
            <person name="Liang C."/>
            <person name="Lipzen A."/>
            <person name="Lutzoni F."/>
            <person name="Magnuson J."/>
            <person name="Mondo S."/>
            <person name="Nolan M."/>
            <person name="Ohm R."/>
            <person name="Pangilinan J."/>
            <person name="Park H.-J."/>
            <person name="Ramirez L."/>
            <person name="Alfaro M."/>
            <person name="Sun H."/>
            <person name="Tritt A."/>
            <person name="Yoshinaga Y."/>
            <person name="Zwiers L.-H."/>
            <person name="Turgeon B."/>
            <person name="Goodwin S."/>
            <person name="Spatafora J."/>
            <person name="Crous P."/>
            <person name="Grigoriev I."/>
        </authorList>
    </citation>
    <scope>NUCLEOTIDE SEQUENCE</scope>
    <source>
        <strain evidence="8">CBS 379.55</strain>
    </source>
</reference>
<dbReference type="InterPro" id="IPR002403">
    <property type="entry name" value="Cyt_P450_E_grp-IV"/>
</dbReference>
<dbReference type="OrthoDB" id="1470350at2759"/>
<dbReference type="RefSeq" id="XP_033654456.1">
    <property type="nucleotide sequence ID" value="XM_033795556.1"/>
</dbReference>
<sequence>MLAQNNHTSVLLSALRANVYFQVFLGCSFAWLLWRLWRFTIHPRLYPDEPKTYPYWIPFIGHSITFFRDAEETMQRARLYFNNTRDPFKLIIMGEIVYVITSAQDTVSVYKNDAFSLNPWLMDLMRQFGASDSSIRAMWSCVPDKPVKEICVMLFRTLLNPGNYSEAMLDVLLSTVHTRMTWDQVPEWMVLSRPSAEGADVSLLKWSQHVLLEGATRSFFGDALLEVEPNLFESFYEFDDSSWKLPYNIPDLFAQDVKRSKKTAEAALARYFALPRSRRSDASKLVFEIESVLRSGGIGNEDMGVLVLMFYWVINANAWKASFWMLTHILTNPSLHSAILSELSPFITPTSPCTLSGPALATALQSHCPTLLAVYHEALRISASSTSVRIVMSDTYIRNFKLLKGARMVIPYRQMMLDEGTYGADPASFQHERFLQNPGLVKHPNYRPFGGGSSLCPGRAFAMKEILTFVGLAVGKFGVRLSEEAVRAGKEGRGVVPEMNTKTPCIGIMAPTGEGDVRVRIERPSW</sequence>
<evidence type="ECO:0000256" key="2">
    <source>
        <dbReference type="ARBA" id="ARBA00010617"/>
    </source>
</evidence>
<name>A0A6A6JK85_WESOR</name>
<dbReference type="GO" id="GO:0008395">
    <property type="term" value="F:steroid hydroxylase activity"/>
    <property type="evidence" value="ECO:0007669"/>
    <property type="project" value="TreeGrafter"/>
</dbReference>
<evidence type="ECO:0000313" key="8">
    <source>
        <dbReference type="EMBL" id="KAF2276917.1"/>
    </source>
</evidence>
<protein>
    <submittedName>
        <fullName evidence="8">Cytochrome P450</fullName>
    </submittedName>
</protein>
<evidence type="ECO:0000256" key="3">
    <source>
        <dbReference type="ARBA" id="ARBA00022617"/>
    </source>
</evidence>
<organism evidence="8 9">
    <name type="scientific">Westerdykella ornata</name>
    <dbReference type="NCBI Taxonomy" id="318751"/>
    <lineage>
        <taxon>Eukaryota</taxon>
        <taxon>Fungi</taxon>
        <taxon>Dikarya</taxon>
        <taxon>Ascomycota</taxon>
        <taxon>Pezizomycotina</taxon>
        <taxon>Dothideomycetes</taxon>
        <taxon>Pleosporomycetidae</taxon>
        <taxon>Pleosporales</taxon>
        <taxon>Sporormiaceae</taxon>
        <taxon>Westerdykella</taxon>
    </lineage>
</organism>
<evidence type="ECO:0000256" key="5">
    <source>
        <dbReference type="ARBA" id="ARBA00023004"/>
    </source>
</evidence>
<dbReference type="InterPro" id="IPR036396">
    <property type="entry name" value="Cyt_P450_sf"/>
</dbReference>
<dbReference type="AlphaFoldDB" id="A0A6A6JK85"/>
<evidence type="ECO:0000256" key="6">
    <source>
        <dbReference type="PIRSR" id="PIRSR602403-1"/>
    </source>
</evidence>
<comment type="similarity">
    <text evidence="2">Belongs to the cytochrome P450 family.</text>
</comment>
<comment type="cofactor">
    <cofactor evidence="1 6">
        <name>heme</name>
        <dbReference type="ChEBI" id="CHEBI:30413"/>
    </cofactor>
</comment>
<evidence type="ECO:0000313" key="9">
    <source>
        <dbReference type="Proteomes" id="UP000800097"/>
    </source>
</evidence>
<evidence type="ECO:0000256" key="1">
    <source>
        <dbReference type="ARBA" id="ARBA00001971"/>
    </source>
</evidence>
<accession>A0A6A6JK85</accession>
<dbReference type="PRINTS" id="PR00465">
    <property type="entry name" value="EP450IV"/>
</dbReference>
<dbReference type="Gene3D" id="1.10.630.10">
    <property type="entry name" value="Cytochrome P450"/>
    <property type="match status" value="1"/>
</dbReference>
<dbReference type="InterPro" id="IPR001128">
    <property type="entry name" value="Cyt_P450"/>
</dbReference>
<dbReference type="SUPFAM" id="SSF48264">
    <property type="entry name" value="Cytochrome P450"/>
    <property type="match status" value="1"/>
</dbReference>
<keyword evidence="7" id="KW-0472">Membrane</keyword>
<keyword evidence="9" id="KW-1185">Reference proteome</keyword>
<feature type="binding site" description="axial binding residue" evidence="6">
    <location>
        <position position="456"/>
    </location>
    <ligand>
        <name>heme</name>
        <dbReference type="ChEBI" id="CHEBI:30413"/>
    </ligand>
    <ligandPart>
        <name>Fe</name>
        <dbReference type="ChEBI" id="CHEBI:18248"/>
    </ligandPart>
</feature>
<dbReference type="PANTHER" id="PTHR24304:SF2">
    <property type="entry name" value="24-HYDROXYCHOLESTEROL 7-ALPHA-HYDROXYLASE"/>
    <property type="match status" value="1"/>
</dbReference>
<dbReference type="PANTHER" id="PTHR24304">
    <property type="entry name" value="CYTOCHROME P450 FAMILY 7"/>
    <property type="match status" value="1"/>
</dbReference>
<evidence type="ECO:0000256" key="4">
    <source>
        <dbReference type="ARBA" id="ARBA00022723"/>
    </source>
</evidence>
<keyword evidence="3 6" id="KW-0349">Heme</keyword>
<dbReference type="GO" id="GO:0020037">
    <property type="term" value="F:heme binding"/>
    <property type="evidence" value="ECO:0007669"/>
    <property type="project" value="InterPro"/>
</dbReference>